<dbReference type="SUPFAM" id="SSF53335">
    <property type="entry name" value="S-adenosyl-L-methionine-dependent methyltransferases"/>
    <property type="match status" value="1"/>
</dbReference>
<evidence type="ECO:0000313" key="1">
    <source>
        <dbReference type="EnsemblMetazoa" id="GPPI049257-PA"/>
    </source>
</evidence>
<dbReference type="AlphaFoldDB" id="A0A1B0C4X2"/>
<dbReference type="Proteomes" id="UP000092460">
    <property type="component" value="Unassembled WGS sequence"/>
</dbReference>
<protein>
    <recommendedName>
        <fullName evidence="3">Methyltransferase domain-containing protein</fullName>
    </recommendedName>
</protein>
<dbReference type="Pfam" id="PF01209">
    <property type="entry name" value="Ubie_methyltran"/>
    <property type="match status" value="1"/>
</dbReference>
<evidence type="ECO:0000313" key="2">
    <source>
        <dbReference type="Proteomes" id="UP000092460"/>
    </source>
</evidence>
<dbReference type="InterPro" id="IPR029063">
    <property type="entry name" value="SAM-dependent_MTases_sf"/>
</dbReference>
<evidence type="ECO:0008006" key="3">
    <source>
        <dbReference type="Google" id="ProtNLM"/>
    </source>
</evidence>
<name>A0A1B0C4X2_9MUSC</name>
<organism evidence="1 2">
    <name type="scientific">Glossina palpalis gambiensis</name>
    <dbReference type="NCBI Taxonomy" id="67801"/>
    <lineage>
        <taxon>Eukaryota</taxon>
        <taxon>Metazoa</taxon>
        <taxon>Ecdysozoa</taxon>
        <taxon>Arthropoda</taxon>
        <taxon>Hexapoda</taxon>
        <taxon>Insecta</taxon>
        <taxon>Pterygota</taxon>
        <taxon>Neoptera</taxon>
        <taxon>Endopterygota</taxon>
        <taxon>Diptera</taxon>
        <taxon>Brachycera</taxon>
        <taxon>Muscomorpha</taxon>
        <taxon>Hippoboscoidea</taxon>
        <taxon>Glossinidae</taxon>
        <taxon>Glossina</taxon>
    </lineage>
</organism>
<keyword evidence="2" id="KW-1185">Reference proteome</keyword>
<reference evidence="2" key="1">
    <citation type="submission" date="2015-01" db="EMBL/GenBank/DDBJ databases">
        <authorList>
            <person name="Aksoy S."/>
            <person name="Warren W."/>
            <person name="Wilson R.K."/>
        </authorList>
    </citation>
    <scope>NUCLEOTIDE SEQUENCE [LARGE SCALE GENOMIC DNA]</scope>
    <source>
        <strain evidence="2">IAEA</strain>
    </source>
</reference>
<dbReference type="Gene3D" id="3.40.50.150">
    <property type="entry name" value="Vaccinia Virus protein VP39"/>
    <property type="match status" value="1"/>
</dbReference>
<dbReference type="VEuPathDB" id="VectorBase:GPPI049257"/>
<accession>A0A1B0C4X2</accession>
<sequence>MNDLMSFGMHRIWKNLLIKCNNTRPEHIILDLASGTGDITEKLSKLVHSGFIVSLDINNKMLKIGRNKLRNRGIMHPDQNKLKNMLLRSGFYSTEYFNILGGIVAIHKSYKF</sequence>
<reference evidence="1" key="2">
    <citation type="submission" date="2020-05" db="UniProtKB">
        <authorList>
            <consortium name="EnsemblMetazoa"/>
        </authorList>
    </citation>
    <scope>IDENTIFICATION</scope>
    <source>
        <strain evidence="1">IAEA</strain>
    </source>
</reference>
<dbReference type="EnsemblMetazoa" id="GPPI049257-RA">
    <property type="protein sequence ID" value="GPPI049257-PA"/>
    <property type="gene ID" value="GPPI049257"/>
</dbReference>
<proteinExistence type="predicted"/>
<dbReference type="STRING" id="67801.A0A1B0C4X2"/>
<dbReference type="EMBL" id="JXJN01025705">
    <property type="status" value="NOT_ANNOTATED_CDS"/>
    <property type="molecule type" value="Genomic_DNA"/>
</dbReference>